<dbReference type="FunFam" id="2.40.50.140:FF:000278">
    <property type="entry name" value="rRNA biogenesis protein rrp5"/>
    <property type="match status" value="1"/>
</dbReference>
<dbReference type="FunFam" id="2.40.50.140:FF:000279">
    <property type="entry name" value="rRNA biogenesis protein rrp5"/>
    <property type="match status" value="1"/>
</dbReference>
<feature type="region of interest" description="Disordered" evidence="14">
    <location>
        <begin position="1719"/>
        <end position="1753"/>
    </location>
</feature>
<dbReference type="CDD" id="cd05706">
    <property type="entry name" value="S1_Rrp5_repeat_sc10"/>
    <property type="match status" value="1"/>
</dbReference>
<keyword evidence="8" id="KW-0677">Repeat</keyword>
<feature type="compositionally biased region" description="Basic and acidic residues" evidence="14">
    <location>
        <begin position="35"/>
        <end position="53"/>
    </location>
</feature>
<dbReference type="GO" id="GO:0032040">
    <property type="term" value="C:small-subunit processome"/>
    <property type="evidence" value="ECO:0007669"/>
    <property type="project" value="TreeGrafter"/>
</dbReference>
<feature type="compositionally biased region" description="Acidic residues" evidence="14">
    <location>
        <begin position="1360"/>
        <end position="1369"/>
    </location>
</feature>
<dbReference type="InterPro" id="IPR048058">
    <property type="entry name" value="Rrp5_S1_rpt_hs11_sc8"/>
</dbReference>
<keyword evidence="10" id="KW-0539">Nucleus</keyword>
<keyword evidence="17" id="KW-1185">Reference proteome</keyword>
<proteinExistence type="inferred from homology"/>
<feature type="region of interest" description="Disordered" evidence="14">
    <location>
        <begin position="1358"/>
        <end position="1435"/>
    </location>
</feature>
<dbReference type="EMBL" id="GL629782">
    <property type="protein sequence ID" value="EFX02430.1"/>
    <property type="molecule type" value="Genomic_DNA"/>
</dbReference>
<evidence type="ECO:0000256" key="5">
    <source>
        <dbReference type="ARBA" id="ARBA00022553"/>
    </source>
</evidence>
<keyword evidence="5" id="KW-0597">Phosphoprotein</keyword>
<evidence type="ECO:0000256" key="1">
    <source>
        <dbReference type="ARBA" id="ARBA00004604"/>
    </source>
</evidence>
<keyword evidence="4" id="KW-0698">rRNA processing</keyword>
<reference evidence="16 17" key="1">
    <citation type="journal article" date="2011" name="Proc. Natl. Acad. Sci. U.S.A.">
        <title>Genome and transcriptome analyses of the mountain pine beetle-fungal symbiont Grosmannia clavigera, a lodgepole pine pathogen.</title>
        <authorList>
            <person name="DiGuistini S."/>
            <person name="Wang Y."/>
            <person name="Liao N.Y."/>
            <person name="Taylor G."/>
            <person name="Tanguay P."/>
            <person name="Feau N."/>
            <person name="Henrissat B."/>
            <person name="Chan S.K."/>
            <person name="Hesse-Orce U."/>
            <person name="Alamouti S.M."/>
            <person name="Tsui C.K.M."/>
            <person name="Docking R.T."/>
            <person name="Levasseur A."/>
            <person name="Haridas S."/>
            <person name="Robertson G."/>
            <person name="Birol I."/>
            <person name="Holt R.A."/>
            <person name="Marra M.A."/>
            <person name="Hamelin R.C."/>
            <person name="Hirst M."/>
            <person name="Jones S.J.M."/>
            <person name="Bohlmann J."/>
            <person name="Breuil C."/>
        </authorList>
    </citation>
    <scope>NUCLEOTIDE SEQUENCE [LARGE SCALE GENOMIC DNA]</scope>
    <source>
        <strain evidence="17">kw1407 / UAMH 11150</strain>
    </source>
</reference>
<feature type="domain" description="S1 motif" evidence="15">
    <location>
        <begin position="449"/>
        <end position="524"/>
    </location>
</feature>
<evidence type="ECO:0000256" key="13">
    <source>
        <dbReference type="ARBA" id="ARBA00076674"/>
    </source>
</evidence>
<evidence type="ECO:0000259" key="15">
    <source>
        <dbReference type="PROSITE" id="PS50126"/>
    </source>
</evidence>
<dbReference type="CDD" id="cd05702">
    <property type="entry name" value="S1_Rrp5_repeat_hs11_sc8"/>
    <property type="match status" value="1"/>
</dbReference>
<dbReference type="InterPro" id="IPR003107">
    <property type="entry name" value="HAT"/>
</dbReference>
<dbReference type="SUPFAM" id="SSF48452">
    <property type="entry name" value="TPR-like"/>
    <property type="match status" value="2"/>
</dbReference>
<feature type="domain" description="S1 motif" evidence="15">
    <location>
        <begin position="1032"/>
        <end position="1103"/>
    </location>
</feature>
<evidence type="ECO:0000256" key="11">
    <source>
        <dbReference type="ARBA" id="ARBA00055575"/>
    </source>
</evidence>
<dbReference type="HOGENOM" id="CLU_000845_0_0_1"/>
<evidence type="ECO:0000256" key="7">
    <source>
        <dbReference type="ARBA" id="ARBA00022728"/>
    </source>
</evidence>
<dbReference type="PROSITE" id="PS50126">
    <property type="entry name" value="S1"/>
    <property type="match status" value="10"/>
</dbReference>
<dbReference type="GO" id="GO:0005681">
    <property type="term" value="C:spliceosomal complex"/>
    <property type="evidence" value="ECO:0007669"/>
    <property type="project" value="UniProtKB-KW"/>
</dbReference>
<comment type="similarity">
    <text evidence="2">Belongs to the crooked-neck family.</text>
</comment>
<feature type="region of interest" description="Disordered" evidence="14">
    <location>
        <begin position="1"/>
        <end position="76"/>
    </location>
</feature>
<dbReference type="RefSeq" id="XP_014171912.1">
    <property type="nucleotide sequence ID" value="XM_014316437.1"/>
</dbReference>
<protein>
    <recommendedName>
        <fullName evidence="12">rRNA biogenesis protein RRP5</fullName>
    </recommendedName>
    <alternativeName>
        <fullName evidence="13">Ribosomal RNA-processing protein 5</fullName>
    </alternativeName>
</protein>
<feature type="domain" description="S1 motif" evidence="15">
    <location>
        <begin position="146"/>
        <end position="241"/>
    </location>
</feature>
<dbReference type="GO" id="GO:0008380">
    <property type="term" value="P:RNA splicing"/>
    <property type="evidence" value="ECO:0007669"/>
    <property type="project" value="UniProtKB-KW"/>
</dbReference>
<keyword evidence="6" id="KW-0507">mRNA processing</keyword>
<sequence length="1753" mass="190836">MCSLKRKEASTGGVPPKSARSGKPDGRPAKRPKSDKKDDSKKEAEAAKPERKLPASAVTSILKEEEPLFPRGGGGVLTPLEYKQIQVQAKSDALFETSNGTTERGSEKRLKPNRKSSEGRPKPSTAAPAEESVRIESLNYKRLVKGSLVLGQISEITPLEIAVSLPNNLVGHLSVTSISQALTERIEAEAENANDDEDAAHEEVDVQTLFGLGQYIRVSVVSTEDDDAEKKKKRRIELSTRPELANAGLTDQDVVRNSTVMASVISVEDRGFVMDLGIQDSDLRGFLAKKELDPSIPEERLQPGAVILCLVTGKATNGKVAQLSANKTQLGSIKNVASDATTINTFLPGTAVDVLVSEVTARGLAGKVLGHLDATADMTHSGAGGSIGDLDEKYKVASKIKARVICTFPTADNPKVAISLLPHILSLQQQTAGGKNVHDKAPTQALPLSTIVESCVVRKAELNVGLWVDVGVEGVPGFVHISRVKDGKVDALYESSGPFKVGSTHRGRVIGYNAVDGIFLVSFEQKVLEQSFIRIEDVPVGDVVTGHIKKLLLNQNGISGLIVEIADGIAGLVPEIHFSDIKLQHPEKKFREGMKVTARVLSIDPANHQFRLTLKKTLVNSDIPPVKSFDDLSVGQQCLGTVVNVVPIGAYVQFYGDLRGFLPVAEMSEAFIRDPKEHFRQGQAVNVRVLRFDPDLNKLVVSCKDPSAFGVDKRQALQDLQICSIVSAKAIAKHDDSVEVEIVENGLKATLPIGHLSDRSPAKNQAALKRIHIGQVLPELLVLDKHEGRRVITVSQKPSLIAASKEGKLLVNMEDARTGSLVTGFVRNITPTAAFVQFAANIVALLPKPLMPRTAQAEPDFGLHKSQTLALKIISVENGRLVASLPSDVPAEEKDTGEKAGAGSRTLLNPVDSSLATFDDLHLGQITKARITSVKNTQLNVRLADNVSGRVDMSEIFDSWDDVPDAKSPLQNFEEGQILDVRILGVHDAKRRVYLPITQQKRRSVLELSIKPSSLQGGKTPDILSIDKVQVGSSWVAFVNNHGANCLWLSLTPHVRGRLYGMEASDDMSLVKDLEANFPVGMAIHVRVVQVDVEKGRIDLSARSPGGEGDLAWSSIEKNLVLPAKVTKVSDGQVLVQLSKTVSGPLHLVDIADDFDQATTTAYFKHDIIRVSVVSVDASNKRMRLSTRPSRVLNSSFPVEDREILDFSDVKPGSVIRGFVRGISDKGVFVNLGGDVVAFVRVTDLSDSFLKDWKAHFRIDQLVKGRVTAVKAEVKQIQMSLKASAIDENYAPLLTLDDLHEGQIVSGRVRKVADFGAFIVVDNSANVSGLCHRTEMADKSVRDATKLRVNLGLKPKYFEDESDSDEDAMSVDGGDNVADDVSDNGKDGADAAKTANGGGLSGGAFDWTGNALDQENGDSQSDLDEEDGGALVAKRSKRSKKAAAAADIDRTAQLDVRGPQTASDYERLLLGQADMSALWIEYMAFQVQVSELAKAREIAERAIKTINVRQETERLNVWIAYFNLEVEYGSEETADAVFKRACQYNDDREVFARAASIYIQSGKLNKADELFQTMTKKFGAQSPQIWINYAHFLHHSMHDVDRARTLLTRAVQTLGTSAATITLMSRFAALEFRSPVGNPEHGRTTFETLLDKWPKKHDIWDQLLDLETSVYTAEKAKGAEGKADPAVVRDVFERGTKAKGLKARRAKSWFQRWAKWEEQNGDAKSRARVTTRAKEWAAEAEKKKADAEGAESE</sequence>
<dbReference type="InterPro" id="IPR045209">
    <property type="entry name" value="Rrp5"/>
</dbReference>
<evidence type="ECO:0000256" key="9">
    <source>
        <dbReference type="ARBA" id="ARBA00023187"/>
    </source>
</evidence>
<keyword evidence="3" id="KW-0690">Ribosome biogenesis</keyword>
<dbReference type="FunFam" id="2.40.50.140:FF:000196">
    <property type="entry name" value="rRNA biogenesis protein RRP5"/>
    <property type="match status" value="1"/>
</dbReference>
<dbReference type="InterPro" id="IPR057302">
    <property type="entry name" value="Rrp5_S1"/>
</dbReference>
<feature type="domain" description="S1 motif" evidence="15">
    <location>
        <begin position="924"/>
        <end position="998"/>
    </location>
</feature>
<dbReference type="SMART" id="SM00386">
    <property type="entry name" value="HAT"/>
    <property type="match status" value="5"/>
</dbReference>
<dbReference type="eggNOG" id="KOG1070">
    <property type="taxonomic scope" value="Eukaryota"/>
</dbReference>
<dbReference type="Pfam" id="PF23233">
    <property type="entry name" value="HAT_Syf1_CNRKL1_N"/>
    <property type="match status" value="1"/>
</dbReference>
<feature type="domain" description="S1 motif" evidence="15">
    <location>
        <begin position="1119"/>
        <end position="1188"/>
    </location>
</feature>
<feature type="domain" description="S1 motif" evidence="15">
    <location>
        <begin position="1213"/>
        <end position="1282"/>
    </location>
</feature>
<keyword evidence="9" id="KW-0508">mRNA splicing</keyword>
<dbReference type="Pfam" id="PF00575">
    <property type="entry name" value="S1"/>
    <property type="match status" value="3"/>
</dbReference>
<evidence type="ECO:0000256" key="4">
    <source>
        <dbReference type="ARBA" id="ARBA00022552"/>
    </source>
</evidence>
<dbReference type="CDD" id="cd05703">
    <property type="entry name" value="S1_Rrp5_repeat_hs12_sc9"/>
    <property type="match status" value="1"/>
</dbReference>
<feature type="domain" description="S1 motif" evidence="15">
    <location>
        <begin position="635"/>
        <end position="704"/>
    </location>
</feature>
<evidence type="ECO:0000256" key="14">
    <source>
        <dbReference type="SAM" id="MobiDB-lite"/>
    </source>
</evidence>
<dbReference type="CDD" id="cd05693">
    <property type="entry name" value="S1_Rrp5_repeat_hs1_sc1"/>
    <property type="match status" value="1"/>
</dbReference>
<dbReference type="GO" id="GO:0006364">
    <property type="term" value="P:rRNA processing"/>
    <property type="evidence" value="ECO:0007669"/>
    <property type="project" value="UniProtKB-KW"/>
</dbReference>
<dbReference type="Proteomes" id="UP000007796">
    <property type="component" value="Unassembled WGS sequence"/>
</dbReference>
<feature type="domain" description="S1 motif" evidence="15">
    <location>
        <begin position="819"/>
        <end position="886"/>
    </location>
</feature>
<dbReference type="PANTHER" id="PTHR23270:SF10">
    <property type="entry name" value="PROTEIN RRP5 HOMOLOG"/>
    <property type="match status" value="1"/>
</dbReference>
<dbReference type="InterPro" id="IPR048059">
    <property type="entry name" value="Rrp5_S1_rpt_hs1_sc1"/>
</dbReference>
<evidence type="ECO:0000256" key="6">
    <source>
        <dbReference type="ARBA" id="ARBA00022664"/>
    </source>
</evidence>
<evidence type="ECO:0000256" key="8">
    <source>
        <dbReference type="ARBA" id="ARBA00022737"/>
    </source>
</evidence>
<feature type="compositionally biased region" description="Polar residues" evidence="14">
    <location>
        <begin position="1411"/>
        <end position="1420"/>
    </location>
</feature>
<gene>
    <name evidence="16" type="ORF">CMQ_2479</name>
</gene>
<dbReference type="PANTHER" id="PTHR23270">
    <property type="entry name" value="PROGRAMMED CELL DEATH PROTEIN 11 PRE-RRNA PROCESSING PROTEIN RRP5"/>
    <property type="match status" value="1"/>
</dbReference>
<feature type="compositionally biased region" description="Basic and acidic residues" evidence="14">
    <location>
        <begin position="104"/>
        <end position="121"/>
    </location>
</feature>
<dbReference type="FunCoup" id="F0XIY5">
    <property type="interactions" value="988"/>
</dbReference>
<feature type="domain" description="S1 motif" evidence="15">
    <location>
        <begin position="1302"/>
        <end position="1372"/>
    </location>
</feature>
<feature type="compositionally biased region" description="Basic and acidic residues" evidence="14">
    <location>
        <begin position="1732"/>
        <end position="1747"/>
    </location>
</feature>
<dbReference type="CDD" id="cd05697">
    <property type="entry name" value="S1_Rrp5_repeat_hs5"/>
    <property type="match status" value="1"/>
</dbReference>
<dbReference type="GO" id="GO:0006397">
    <property type="term" value="P:mRNA processing"/>
    <property type="evidence" value="ECO:0007669"/>
    <property type="project" value="UniProtKB-KW"/>
</dbReference>
<dbReference type="InterPro" id="IPR003029">
    <property type="entry name" value="S1_domain"/>
</dbReference>
<accession>F0XIY5</accession>
<evidence type="ECO:0000256" key="12">
    <source>
        <dbReference type="ARBA" id="ARBA00073619"/>
    </source>
</evidence>
<dbReference type="InterPro" id="IPR012340">
    <property type="entry name" value="NA-bd_OB-fold"/>
</dbReference>
<name>F0XIY5_GROCL</name>
<dbReference type="InterPro" id="IPR011990">
    <property type="entry name" value="TPR-like_helical_dom_sf"/>
</dbReference>
<dbReference type="STRING" id="655863.F0XIY5"/>
<dbReference type="OrthoDB" id="412781at2759"/>
<evidence type="ECO:0000313" key="17">
    <source>
        <dbReference type="Proteomes" id="UP000007796"/>
    </source>
</evidence>
<feature type="region of interest" description="Disordered" evidence="14">
    <location>
        <begin position="93"/>
        <end position="131"/>
    </location>
</feature>
<dbReference type="Gene3D" id="1.25.40.10">
    <property type="entry name" value="Tetratricopeptide repeat domain"/>
    <property type="match status" value="1"/>
</dbReference>
<comment type="subcellular location">
    <subcellularLocation>
        <location evidence="1">Nucleus</location>
        <location evidence="1">Nucleolus</location>
    </subcellularLocation>
</comment>
<dbReference type="SUPFAM" id="SSF50249">
    <property type="entry name" value="Nucleic acid-binding proteins"/>
    <property type="match status" value="11"/>
</dbReference>
<comment type="function">
    <text evidence="11">Involved in the biogenesis of rRNA. Required for the formation of 18S and 5.8S rRNA.</text>
</comment>
<dbReference type="FunFam" id="2.40.50.140:FF:000103">
    <property type="entry name" value="protein RRP5 homolog"/>
    <property type="match status" value="2"/>
</dbReference>
<dbReference type="InterPro" id="IPR057301">
    <property type="entry name" value="Rrp5_OB_4th"/>
</dbReference>
<dbReference type="Gene3D" id="2.40.50.140">
    <property type="entry name" value="Nucleic acid-binding proteins"/>
    <property type="match status" value="10"/>
</dbReference>
<dbReference type="InParanoid" id="F0XIY5"/>
<keyword evidence="7" id="KW-0747">Spliceosome</keyword>
<organism evidence="17">
    <name type="scientific">Grosmannia clavigera (strain kw1407 / UAMH 11150)</name>
    <name type="common">Blue stain fungus</name>
    <name type="synonym">Graphiocladiella clavigera</name>
    <dbReference type="NCBI Taxonomy" id="655863"/>
    <lineage>
        <taxon>Eukaryota</taxon>
        <taxon>Fungi</taxon>
        <taxon>Dikarya</taxon>
        <taxon>Ascomycota</taxon>
        <taxon>Pezizomycotina</taxon>
        <taxon>Sordariomycetes</taxon>
        <taxon>Sordariomycetidae</taxon>
        <taxon>Ophiostomatales</taxon>
        <taxon>Ophiostomataceae</taxon>
        <taxon>Leptographium</taxon>
    </lineage>
</organism>
<feature type="domain" description="S1 motif" evidence="15">
    <location>
        <begin position="541"/>
        <end position="615"/>
    </location>
</feature>
<evidence type="ECO:0000256" key="10">
    <source>
        <dbReference type="ARBA" id="ARBA00023242"/>
    </source>
</evidence>
<dbReference type="Pfam" id="PF23459">
    <property type="entry name" value="S1_RRP5"/>
    <property type="match status" value="3"/>
</dbReference>
<dbReference type="SMART" id="SM00316">
    <property type="entry name" value="S1"/>
    <property type="match status" value="13"/>
</dbReference>
<dbReference type="CDD" id="cd05698">
    <property type="entry name" value="S1_Rrp5_repeat_hs6_sc5"/>
    <property type="match status" value="1"/>
</dbReference>
<dbReference type="FunFam" id="2.40.50.140:FF:000155">
    <property type="entry name" value="rRNA biogenesis protein RRP5"/>
    <property type="match status" value="1"/>
</dbReference>
<dbReference type="GO" id="GO:0003723">
    <property type="term" value="F:RNA binding"/>
    <property type="evidence" value="ECO:0007669"/>
    <property type="project" value="TreeGrafter"/>
</dbReference>
<dbReference type="InterPro" id="IPR055433">
    <property type="entry name" value="HAT_Syf1-like_N"/>
</dbReference>
<dbReference type="Pfam" id="PF24685">
    <property type="entry name" value="OB_RRP5_4th"/>
    <property type="match status" value="1"/>
</dbReference>
<evidence type="ECO:0000313" key="16">
    <source>
        <dbReference type="EMBL" id="EFX02430.1"/>
    </source>
</evidence>
<evidence type="ECO:0000256" key="2">
    <source>
        <dbReference type="ARBA" id="ARBA00008644"/>
    </source>
</evidence>
<dbReference type="GeneID" id="25975472"/>
<evidence type="ECO:0000256" key="3">
    <source>
        <dbReference type="ARBA" id="ARBA00022517"/>
    </source>
</evidence>